<keyword evidence="3" id="KW-0964">Secreted</keyword>
<evidence type="ECO:0000259" key="13">
    <source>
        <dbReference type="PROSITE" id="PS51272"/>
    </source>
</evidence>
<evidence type="ECO:0000256" key="9">
    <source>
        <dbReference type="PROSITE-ProRule" id="PRU01240"/>
    </source>
</evidence>
<evidence type="ECO:0000256" key="3">
    <source>
        <dbReference type="ARBA" id="ARBA00022525"/>
    </source>
</evidence>
<dbReference type="Pfam" id="PF02225">
    <property type="entry name" value="PA"/>
    <property type="match status" value="1"/>
</dbReference>
<evidence type="ECO:0000256" key="4">
    <source>
        <dbReference type="ARBA" id="ARBA00022670"/>
    </source>
</evidence>
<feature type="domain" description="SLH" evidence="13">
    <location>
        <begin position="1330"/>
        <end position="1390"/>
    </location>
</feature>
<dbReference type="PANTHER" id="PTHR43806">
    <property type="entry name" value="PEPTIDASE S8"/>
    <property type="match status" value="1"/>
</dbReference>
<accession>A0A850ERZ9</accession>
<dbReference type="InterPro" id="IPR023828">
    <property type="entry name" value="Peptidase_S8_Ser-AS"/>
</dbReference>
<comment type="caution">
    <text evidence="14">The sequence shown here is derived from an EMBL/GenBank/DDBJ whole genome shotgun (WGS) entry which is preliminary data.</text>
</comment>
<evidence type="ECO:0000313" key="14">
    <source>
        <dbReference type="EMBL" id="NUU61542.1"/>
    </source>
</evidence>
<feature type="active site" description="Charge relay system" evidence="8 9">
    <location>
        <position position="629"/>
    </location>
</feature>
<evidence type="ECO:0000256" key="11">
    <source>
        <dbReference type="SAM" id="MobiDB-lite"/>
    </source>
</evidence>
<keyword evidence="15" id="KW-1185">Reference proteome</keyword>
<evidence type="ECO:0000256" key="2">
    <source>
        <dbReference type="ARBA" id="ARBA00022512"/>
    </source>
</evidence>
<dbReference type="PROSITE" id="PS00138">
    <property type="entry name" value="SUBTILASE_SER"/>
    <property type="match status" value="1"/>
</dbReference>
<dbReference type="Gene3D" id="3.40.50.200">
    <property type="entry name" value="Peptidase S8/S53 domain"/>
    <property type="match status" value="2"/>
</dbReference>
<feature type="domain" description="SLH" evidence="13">
    <location>
        <begin position="1204"/>
        <end position="1262"/>
    </location>
</feature>
<feature type="active site" description="Charge relay system" evidence="8 9">
    <location>
        <position position="214"/>
    </location>
</feature>
<sequence>MTEGIFLDWGKLSRKLSLLALAAGVTISTVPGGVSAAGAVQPNIDQSTLPLVQSSQKTFISPQINTKSTDDIRVIVQLSGQPAAVGKYAAKQGISSLASTATEAAVDSQQTDVLKKASNAGLDLEVNYKYNTVLNGFEITIPANEIPELAKIPGVISIHKNSTWYAVPVEGDTSAAAAEATTPQNDNEPLKQIHADWAWANGYTGKGLKVGVIDTGVDYTHPDIKDAYKGGYDSFYNDNDPYEEVPLTKENDPYHVGYEGTYHGTHVAGTIIGQFANKSGEIAQKGVAPGAELYAYKVLGRNLDRPSTSSGSSAQVIDGIERAVKDHMDVINLSLGSDEEKDVNSPDAIAINNAVLSGVTAVIANGNAGPGEYTLGSPATSQLGISVGAVTSPSKQFSGKFKAELERTTVSTVTYETYGDVNFNLMAWGLGKENFANIIGTKPVNVVYAGLGGKADFENIQNVEGSIVLVSRGLYAFTEKIANAKEHGAKAIVIFNGNAKQVGDENIVDLSPTIPNRDGFINSGLGDGFDNIPTLDIKGSEGRALARTLAANPGSSFRFTFDDNYNPQLSKGDALASFTSFGPNVDDNLSIKPDFTAPGVGILSTWPAYGKGKDNVPYDKAYNRISGTSMATPHVAGLALLIKEAHPTWSPFDIRAALANTAEPNEEYSVYEQGAGRVNVENAISTPALVQALEPITILDKNYKPQNVINYNSSAAYGVIQPGTSAIKNVQLKNTSKDAVSYSASVEWHFEDPQGITVTPSISTVSADGGKVTPFSLNLNVGNNVKEGFYEGQLNLAAPGVPTLHLPFSVYVGKELPENPFGIQEIKLSNALVYPNRNYQSSTDLTFRLSAEDTNYYEVNIVNLEDHTIGYVDVQFNAKQSFTPGLYSVKSINGSYHPVDANGKKIVDASGKPVTEYLKDGVYKIYIYASHIDAPGEAIESIVEKEIEYKGYSSFRVDNSYDSNSGGSTGGGGGGPVATPAPSTAPAPVSGAANAVIDQGLKQAPVKAAVASSNGVATVTVTNDDLKSAIASASASPAAIVINAPATTDATAKVALTAEQVKLLAGAPAKSTIIVNAAGSAFALPVSLLTGGAADASLDLIIKKADDQSSKFSTTAGSTVVGSPVAFEANWTKASGSTALKVPNDAFIKRSFTIPGKVEPNTAGVLFESNGKITPVSSVFKVQADGTTLVTVSRPGFSVYAAVSRPVTFSDIANSPAAADITALANKLIIEGTSATTFSPKSNLTRAEFTALLSRSLGLRSSSTSTFTDVKSSDWYANDVAAASEAGLILGIGNGKFAPNAQVTRQELAVILGRAVKLTGVELKASNPSFTTYADSTKIAPYAKDSVQSLSAAGIISSEVGSNFNPTTAATRETVAATLHQLLSKTGLID</sequence>
<name>A0A850ERZ9_9BACL</name>
<dbReference type="Proteomes" id="UP000564806">
    <property type="component" value="Unassembled WGS sequence"/>
</dbReference>
<dbReference type="GO" id="GO:0004252">
    <property type="term" value="F:serine-type endopeptidase activity"/>
    <property type="evidence" value="ECO:0007669"/>
    <property type="project" value="UniProtKB-UniRule"/>
</dbReference>
<feature type="active site" description="Charge relay system" evidence="8 9">
    <location>
        <position position="263"/>
    </location>
</feature>
<feature type="signal peptide" evidence="12">
    <location>
        <begin position="1"/>
        <end position="36"/>
    </location>
</feature>
<feature type="domain" description="SLH" evidence="13">
    <location>
        <begin position="1263"/>
        <end position="1326"/>
    </location>
</feature>
<dbReference type="GO" id="GO:0006508">
    <property type="term" value="P:proteolysis"/>
    <property type="evidence" value="ECO:0007669"/>
    <property type="project" value="UniProtKB-KW"/>
</dbReference>
<dbReference type="InterPro" id="IPR034213">
    <property type="entry name" value="S8_Vpr-like"/>
</dbReference>
<keyword evidence="4 9" id="KW-0645">Protease</keyword>
<dbReference type="InterPro" id="IPR010259">
    <property type="entry name" value="S8pro/Inhibitor_I9"/>
</dbReference>
<dbReference type="Gene3D" id="3.50.30.30">
    <property type="match status" value="1"/>
</dbReference>
<keyword evidence="2" id="KW-0134">Cell wall</keyword>
<dbReference type="InterPro" id="IPR001119">
    <property type="entry name" value="SLH_dom"/>
</dbReference>
<dbReference type="SUPFAM" id="SSF52743">
    <property type="entry name" value="Subtilisin-like"/>
    <property type="match status" value="1"/>
</dbReference>
<dbReference type="PROSITE" id="PS51892">
    <property type="entry name" value="SUBTILASE"/>
    <property type="match status" value="1"/>
</dbReference>
<keyword evidence="7 9" id="KW-0720">Serine protease</keyword>
<evidence type="ECO:0000256" key="8">
    <source>
        <dbReference type="PIRSR" id="PIRSR615500-1"/>
    </source>
</evidence>
<dbReference type="InterPro" id="IPR000209">
    <property type="entry name" value="Peptidase_S8/S53_dom"/>
</dbReference>
<organism evidence="14 15">
    <name type="scientific">Paenibacillus agri</name>
    <dbReference type="NCBI Taxonomy" id="2744309"/>
    <lineage>
        <taxon>Bacteria</taxon>
        <taxon>Bacillati</taxon>
        <taxon>Bacillota</taxon>
        <taxon>Bacilli</taxon>
        <taxon>Bacillales</taxon>
        <taxon>Paenibacillaceae</taxon>
        <taxon>Paenibacillus</taxon>
    </lineage>
</organism>
<feature type="chain" id="PRO_5033055432" evidence="12">
    <location>
        <begin position="37"/>
        <end position="1390"/>
    </location>
</feature>
<gene>
    <name evidence="14" type="ORF">HPT30_14460</name>
</gene>
<dbReference type="PRINTS" id="PR00723">
    <property type="entry name" value="SUBTILISIN"/>
</dbReference>
<dbReference type="SUPFAM" id="SSF52025">
    <property type="entry name" value="PA domain"/>
    <property type="match status" value="1"/>
</dbReference>
<dbReference type="PROSITE" id="PS00136">
    <property type="entry name" value="SUBTILASE_ASP"/>
    <property type="match status" value="1"/>
</dbReference>
<evidence type="ECO:0000256" key="12">
    <source>
        <dbReference type="SAM" id="SignalP"/>
    </source>
</evidence>
<reference evidence="14" key="1">
    <citation type="submission" date="2020-06" db="EMBL/GenBank/DDBJ databases">
        <title>Paenibacillus sp. nov., isolated from soil.</title>
        <authorList>
            <person name="Seo Y.L."/>
        </authorList>
    </citation>
    <scope>NUCLEOTIDE SEQUENCE [LARGE SCALE GENOMIC DNA]</scope>
    <source>
        <strain evidence="14">JW14</strain>
    </source>
</reference>
<evidence type="ECO:0000313" key="15">
    <source>
        <dbReference type="Proteomes" id="UP000564806"/>
    </source>
</evidence>
<feature type="region of interest" description="Disordered" evidence="11">
    <location>
        <begin position="963"/>
        <end position="989"/>
    </location>
</feature>
<feature type="compositionally biased region" description="Low complexity" evidence="11">
    <location>
        <begin position="977"/>
        <end position="989"/>
    </location>
</feature>
<evidence type="ECO:0000256" key="10">
    <source>
        <dbReference type="RuleBase" id="RU003355"/>
    </source>
</evidence>
<dbReference type="PROSITE" id="PS51272">
    <property type="entry name" value="SLH"/>
    <property type="match status" value="3"/>
</dbReference>
<evidence type="ECO:0000256" key="6">
    <source>
        <dbReference type="ARBA" id="ARBA00022801"/>
    </source>
</evidence>
<dbReference type="EMBL" id="JABWCS010000209">
    <property type="protein sequence ID" value="NUU61542.1"/>
    <property type="molecule type" value="Genomic_DNA"/>
</dbReference>
<evidence type="ECO:0000256" key="7">
    <source>
        <dbReference type="ARBA" id="ARBA00022825"/>
    </source>
</evidence>
<proteinExistence type="inferred from homology"/>
<evidence type="ECO:0000256" key="5">
    <source>
        <dbReference type="ARBA" id="ARBA00022729"/>
    </source>
</evidence>
<dbReference type="CDD" id="cd07474">
    <property type="entry name" value="Peptidases_S8_subtilisin_Vpr-like"/>
    <property type="match status" value="1"/>
</dbReference>
<dbReference type="Pfam" id="PF00395">
    <property type="entry name" value="SLH"/>
    <property type="match status" value="3"/>
</dbReference>
<protein>
    <submittedName>
        <fullName evidence="14">S8 family serine peptidase</fullName>
    </submittedName>
</protein>
<dbReference type="InterPro" id="IPR046450">
    <property type="entry name" value="PA_dom_sf"/>
</dbReference>
<dbReference type="InterPro" id="IPR050131">
    <property type="entry name" value="Peptidase_S8_subtilisin-like"/>
</dbReference>
<dbReference type="PANTHER" id="PTHR43806:SF65">
    <property type="entry name" value="SERINE PROTEASE APRX"/>
    <property type="match status" value="1"/>
</dbReference>
<keyword evidence="6 9" id="KW-0378">Hydrolase</keyword>
<evidence type="ECO:0000256" key="1">
    <source>
        <dbReference type="ARBA" id="ARBA00011073"/>
    </source>
</evidence>
<keyword evidence="5 12" id="KW-0732">Signal</keyword>
<dbReference type="InterPro" id="IPR036852">
    <property type="entry name" value="Peptidase_S8/S53_dom_sf"/>
</dbReference>
<dbReference type="Pfam" id="PF00082">
    <property type="entry name" value="Peptidase_S8"/>
    <property type="match status" value="1"/>
</dbReference>
<feature type="compositionally biased region" description="Gly residues" evidence="11">
    <location>
        <begin position="967"/>
        <end position="976"/>
    </location>
</feature>
<dbReference type="InterPro" id="IPR023827">
    <property type="entry name" value="Peptidase_S8_Asp-AS"/>
</dbReference>
<dbReference type="InterPro" id="IPR003137">
    <property type="entry name" value="PA_domain"/>
</dbReference>
<dbReference type="Pfam" id="PF05922">
    <property type="entry name" value="Inhibitor_I9"/>
    <property type="match status" value="1"/>
</dbReference>
<comment type="similarity">
    <text evidence="1 9 10">Belongs to the peptidase S8 family.</text>
</comment>
<dbReference type="InterPro" id="IPR015500">
    <property type="entry name" value="Peptidase_S8_subtilisin-rel"/>
</dbReference>